<sequence length="429" mass="48007">MAPPFRADQVGSLLRPKSLVEARKRSLLPRDSLRAGPKDDEGEGEGKDDGATANDPHSQDVDPMEVLKTEQDRAIRDVVSDQLARHVLPVTTGEYERSIFYGNFFESLSGFEMRYTPMSDFKTGFPTNRPLLEWGVPGRDAGFPTSGAVRLAKPAYLDDWLYLRSLLPEGRWGDAKMTVPPPGWWHIQLKEPFDRALYATDEALLRDLSAALRTEILTLYDNGLRVVQVDDPNLSFFCDEEWIATCKDENVDLDRLLELYVKSHTDAVADLPPDLTMGVHICRGNFPNGVGLASGSYERIAKKIFTETPYTVFYLEFDSPRAGDFEPLKYLPVDKAVVLGVVTTKSAEMEDLAALKDRVYQAADVIARGQGGGRTREDALRDNLAVSPQCGFASDHSEGGVGMTRERMWEKLDLVKRLSEDIWPGWNSR</sequence>
<dbReference type="SUPFAM" id="SSF51726">
    <property type="entry name" value="UROD/MetE-like"/>
    <property type="match status" value="1"/>
</dbReference>
<accession>A0A0D2F9B5</accession>
<dbReference type="GO" id="GO:0003871">
    <property type="term" value="F:5-methyltetrahydropteroyltriglutamate-homocysteine S-methyltransferase activity"/>
    <property type="evidence" value="ECO:0007669"/>
    <property type="project" value="InterPro"/>
</dbReference>
<dbReference type="CDD" id="cd03311">
    <property type="entry name" value="CIMS_C_terminal_like"/>
    <property type="match status" value="1"/>
</dbReference>
<dbReference type="HOGENOM" id="CLU_058877_0_0_1"/>
<protein>
    <recommendedName>
        <fullName evidence="2">Cobalamin-independent methionine synthase MetE C-terminal/archaeal domain-containing protein</fullName>
    </recommendedName>
</protein>
<dbReference type="GO" id="GO:0008270">
    <property type="term" value="F:zinc ion binding"/>
    <property type="evidence" value="ECO:0007669"/>
    <property type="project" value="InterPro"/>
</dbReference>
<dbReference type="InterPro" id="IPR038071">
    <property type="entry name" value="UROD/MetE-like_sf"/>
</dbReference>
<evidence type="ECO:0000259" key="2">
    <source>
        <dbReference type="Pfam" id="PF01717"/>
    </source>
</evidence>
<dbReference type="Pfam" id="PF01717">
    <property type="entry name" value="Meth_synt_2"/>
    <property type="match status" value="1"/>
</dbReference>
<dbReference type="Proteomes" id="UP000054266">
    <property type="component" value="Unassembled WGS sequence"/>
</dbReference>
<evidence type="ECO:0000256" key="1">
    <source>
        <dbReference type="SAM" id="MobiDB-lite"/>
    </source>
</evidence>
<proteinExistence type="predicted"/>
<gene>
    <name evidence="3" type="ORF">PV04_09511</name>
</gene>
<dbReference type="InterPro" id="IPR002629">
    <property type="entry name" value="Met_Synth_C/arc"/>
</dbReference>
<organism evidence="3 4">
    <name type="scientific">Phialophora macrospora</name>
    <dbReference type="NCBI Taxonomy" id="1851006"/>
    <lineage>
        <taxon>Eukaryota</taxon>
        <taxon>Fungi</taxon>
        <taxon>Dikarya</taxon>
        <taxon>Ascomycota</taxon>
        <taxon>Pezizomycotina</taxon>
        <taxon>Eurotiomycetes</taxon>
        <taxon>Chaetothyriomycetidae</taxon>
        <taxon>Chaetothyriales</taxon>
        <taxon>Herpotrichiellaceae</taxon>
        <taxon>Phialophora</taxon>
    </lineage>
</organism>
<evidence type="ECO:0000313" key="3">
    <source>
        <dbReference type="EMBL" id="KIW64588.1"/>
    </source>
</evidence>
<dbReference type="AlphaFoldDB" id="A0A0D2F9B5"/>
<dbReference type="PANTHER" id="PTHR43844">
    <property type="entry name" value="METHIONINE SYNTHASE"/>
    <property type="match status" value="1"/>
</dbReference>
<dbReference type="PANTHER" id="PTHR43844:SF2">
    <property type="entry name" value="SYNTHASE, VITAMIN-B12 INDEPENDENT, PUTATIVE (AFU_ORTHOLOGUE AFUA_3G12060)-RELATED"/>
    <property type="match status" value="1"/>
</dbReference>
<dbReference type="GO" id="GO:0009086">
    <property type="term" value="P:methionine biosynthetic process"/>
    <property type="evidence" value="ECO:0007669"/>
    <property type="project" value="InterPro"/>
</dbReference>
<dbReference type="EMBL" id="KN846961">
    <property type="protein sequence ID" value="KIW64588.1"/>
    <property type="molecule type" value="Genomic_DNA"/>
</dbReference>
<keyword evidence="4" id="KW-1185">Reference proteome</keyword>
<dbReference type="Gene3D" id="3.20.20.210">
    <property type="match status" value="1"/>
</dbReference>
<feature type="domain" description="Cobalamin-independent methionine synthase MetE C-terminal/archaeal" evidence="2">
    <location>
        <begin position="203"/>
        <end position="395"/>
    </location>
</feature>
<reference evidence="3 4" key="1">
    <citation type="submission" date="2015-01" db="EMBL/GenBank/DDBJ databases">
        <title>The Genome Sequence of Capronia semiimmersa CBS27337.</title>
        <authorList>
            <consortium name="The Broad Institute Genomics Platform"/>
            <person name="Cuomo C."/>
            <person name="de Hoog S."/>
            <person name="Gorbushina A."/>
            <person name="Stielow B."/>
            <person name="Teixiera M."/>
            <person name="Abouelleil A."/>
            <person name="Chapman S.B."/>
            <person name="Priest M."/>
            <person name="Young S.K."/>
            <person name="Wortman J."/>
            <person name="Nusbaum C."/>
            <person name="Birren B."/>
        </authorList>
    </citation>
    <scope>NUCLEOTIDE SEQUENCE [LARGE SCALE GENOMIC DNA]</scope>
    <source>
        <strain evidence="3 4">CBS 27337</strain>
    </source>
</reference>
<name>A0A0D2F9B5_9EURO</name>
<evidence type="ECO:0000313" key="4">
    <source>
        <dbReference type="Proteomes" id="UP000054266"/>
    </source>
</evidence>
<feature type="region of interest" description="Disordered" evidence="1">
    <location>
        <begin position="24"/>
        <end position="63"/>
    </location>
</feature>
<feature type="compositionally biased region" description="Basic and acidic residues" evidence="1">
    <location>
        <begin position="31"/>
        <end position="50"/>
    </location>
</feature>
<dbReference type="STRING" id="5601.A0A0D2F9B5"/>